<comment type="caution">
    <text evidence="1">The sequence shown here is derived from an EMBL/GenBank/DDBJ whole genome shotgun (WGS) entry which is preliminary data.</text>
</comment>
<accession>W7D3C8</accession>
<organism evidence="1 2">
    <name type="scientific">Listeria riparia FSL S10-1204</name>
    <dbReference type="NCBI Taxonomy" id="1265816"/>
    <lineage>
        <taxon>Bacteria</taxon>
        <taxon>Bacillati</taxon>
        <taxon>Bacillota</taxon>
        <taxon>Bacilli</taxon>
        <taxon>Bacillales</taxon>
        <taxon>Listeriaceae</taxon>
        <taxon>Listeria</taxon>
    </lineage>
</organism>
<dbReference type="AlphaFoldDB" id="W7D3C8"/>
<name>W7D3C8_9LIST</name>
<dbReference type="EMBL" id="AODL01000004">
    <property type="protein sequence ID" value="EUJ46464.1"/>
    <property type="molecule type" value="Genomic_DNA"/>
</dbReference>
<gene>
    <name evidence="1" type="ORF">PRIP_03543</name>
</gene>
<evidence type="ECO:0000313" key="1">
    <source>
        <dbReference type="EMBL" id="EUJ46464.1"/>
    </source>
</evidence>
<reference evidence="1 2" key="1">
    <citation type="journal article" date="2014" name="Int. J. Syst. Evol. Microbiol.">
        <title>Listeria floridensis sp. nov., Listeria aquatica sp. nov., Listeria cornellensis sp. nov., Listeria riparia sp. nov. and Listeria grandensis sp. nov., from agricultural and natural environments.</title>
        <authorList>
            <person name="den Bakker H.C."/>
            <person name="Warchocki S."/>
            <person name="Wright E.M."/>
            <person name="Allred A.F."/>
            <person name="Ahlstrom C."/>
            <person name="Manuel C.S."/>
            <person name="Stasiewicz M.J."/>
            <person name="Burrell A."/>
            <person name="Roof S."/>
            <person name="Strawn L."/>
            <person name="Fortes E.D."/>
            <person name="Nightingale K.K."/>
            <person name="Kephart D."/>
            <person name="Wiedmann M."/>
        </authorList>
    </citation>
    <scope>NUCLEOTIDE SEQUENCE [LARGE SCALE GENOMIC DNA]</scope>
    <source>
        <strain evidence="1 2">FSL S10-1204</strain>
    </source>
</reference>
<keyword evidence="2" id="KW-1185">Reference proteome</keyword>
<dbReference type="Proteomes" id="UP000019248">
    <property type="component" value="Unassembled WGS sequence"/>
</dbReference>
<sequence>MTKTMSIAVAVKFKNLISKKMTKKDNDIASKYTTKYTILHLGMFILCHLFPKIVSTRKKVEMQS</sequence>
<protein>
    <submittedName>
        <fullName evidence="1">Uncharacterized protein</fullName>
    </submittedName>
</protein>
<proteinExistence type="predicted"/>
<evidence type="ECO:0000313" key="2">
    <source>
        <dbReference type="Proteomes" id="UP000019248"/>
    </source>
</evidence>